<dbReference type="Proteomes" id="UP000831701">
    <property type="component" value="Chromosome 8"/>
</dbReference>
<proteinExistence type="predicted"/>
<name>A0ACB8WMG7_9TELE</name>
<dbReference type="EMBL" id="CM041538">
    <property type="protein sequence ID" value="KAI3368653.1"/>
    <property type="molecule type" value="Genomic_DNA"/>
</dbReference>
<sequence>MRSEKKRNGALRQLCASVSEAHRRASGTGAREPRVTANLHVTAGEGGREGGGEGGGCSGWSNSSWRLSPRRQRLPPRRLPAPAPVPAPAPPGPVPEPRVGNPERFTLEIRRAAIRSSRTAPSSRYALQPQTFSHRRRQKLRCHQPPGTGRARLWGTAEWERRTPAALQRPSKPSPRSFAKSSHRRTASGPRCCYGGLLNISQGNRTVQDFLRH</sequence>
<accession>A0ACB8WMG7</accession>
<evidence type="ECO:0000313" key="1">
    <source>
        <dbReference type="EMBL" id="KAI3368653.1"/>
    </source>
</evidence>
<comment type="caution">
    <text evidence="1">The sequence shown here is derived from an EMBL/GenBank/DDBJ whole genome shotgun (WGS) entry which is preliminary data.</text>
</comment>
<organism evidence="1 2">
    <name type="scientific">Scortum barcoo</name>
    <name type="common">barcoo grunter</name>
    <dbReference type="NCBI Taxonomy" id="214431"/>
    <lineage>
        <taxon>Eukaryota</taxon>
        <taxon>Metazoa</taxon>
        <taxon>Chordata</taxon>
        <taxon>Craniata</taxon>
        <taxon>Vertebrata</taxon>
        <taxon>Euteleostomi</taxon>
        <taxon>Actinopterygii</taxon>
        <taxon>Neopterygii</taxon>
        <taxon>Teleostei</taxon>
        <taxon>Neoteleostei</taxon>
        <taxon>Acanthomorphata</taxon>
        <taxon>Eupercaria</taxon>
        <taxon>Centrarchiformes</taxon>
        <taxon>Terapontoidei</taxon>
        <taxon>Terapontidae</taxon>
        <taxon>Scortum</taxon>
    </lineage>
</organism>
<reference evidence="1" key="1">
    <citation type="submission" date="2022-04" db="EMBL/GenBank/DDBJ databases">
        <title>Jade perch genome.</title>
        <authorList>
            <person name="Chao B."/>
        </authorList>
    </citation>
    <scope>NUCLEOTIDE SEQUENCE</scope>
    <source>
        <strain evidence="1">CB-2022</strain>
    </source>
</reference>
<evidence type="ECO:0000313" key="2">
    <source>
        <dbReference type="Proteomes" id="UP000831701"/>
    </source>
</evidence>
<gene>
    <name evidence="1" type="ORF">L3Q82_025655</name>
</gene>
<keyword evidence="2" id="KW-1185">Reference proteome</keyword>
<protein>
    <submittedName>
        <fullName evidence="1">Uncharacterized protein</fullName>
    </submittedName>
</protein>